<keyword evidence="1" id="KW-1133">Transmembrane helix</keyword>
<comment type="caution">
    <text evidence="2">The sequence shown here is derived from an EMBL/GenBank/DDBJ whole genome shotgun (WGS) entry which is preliminary data.</text>
</comment>
<dbReference type="AlphaFoldDB" id="A0A2V1ITJ0"/>
<keyword evidence="1" id="KW-0812">Transmembrane</keyword>
<evidence type="ECO:0000313" key="2">
    <source>
        <dbReference type="EMBL" id="PWB06462.1"/>
    </source>
</evidence>
<dbReference type="EMBL" id="PUBV01000024">
    <property type="protein sequence ID" value="PWB06462.1"/>
    <property type="molecule type" value="Genomic_DNA"/>
</dbReference>
<dbReference type="RefSeq" id="WP_107036650.1">
    <property type="nucleotide sequence ID" value="NZ_CP098825.1"/>
</dbReference>
<dbReference type="Proteomes" id="UP000244925">
    <property type="component" value="Unassembled WGS sequence"/>
</dbReference>
<sequence>MKDLIYFYYEHEVLMDFIGKSLWYMFWSGVVLLALYLIGRIGYSTYTSVKYLYDKSEQRVKHWFHCKVEHIVGRMRVSVDKAIKEALQIDKEIASNDPRQTLVGTWMSDAKDYFIKIYQAGNLYLAIAEDYRISQKRKFTAPLRIPFDHKINPDIYYLDDSNYCTIAYNSVDDTVLVADYYGIKLSRCSEFAYETIKRIMPTVKPEIFEPITLRPEVAKNINDIEAAFNSAKEDVADKT</sequence>
<reference evidence="3" key="1">
    <citation type="submission" date="2018-02" db="EMBL/GenBank/DDBJ databases">
        <authorList>
            <person name="Clavel T."/>
            <person name="Strowig T."/>
        </authorList>
    </citation>
    <scope>NUCLEOTIDE SEQUENCE [LARGE SCALE GENOMIC DNA]</scope>
    <source>
        <strain evidence="3">DSM 100764</strain>
    </source>
</reference>
<organism evidence="2 3">
    <name type="scientific">Paramuribaculum intestinale</name>
    <dbReference type="NCBI Taxonomy" id="2094151"/>
    <lineage>
        <taxon>Bacteria</taxon>
        <taxon>Pseudomonadati</taxon>
        <taxon>Bacteroidota</taxon>
        <taxon>Bacteroidia</taxon>
        <taxon>Bacteroidales</taxon>
        <taxon>Muribaculaceae</taxon>
        <taxon>Paramuribaculum</taxon>
    </lineage>
</organism>
<feature type="transmembrane region" description="Helical" evidence="1">
    <location>
        <begin position="22"/>
        <end position="43"/>
    </location>
</feature>
<evidence type="ECO:0000256" key="1">
    <source>
        <dbReference type="SAM" id="Phobius"/>
    </source>
</evidence>
<dbReference type="GeneID" id="93423621"/>
<protein>
    <submittedName>
        <fullName evidence="2">Uncharacterized protein</fullName>
    </submittedName>
</protein>
<evidence type="ECO:0000313" key="3">
    <source>
        <dbReference type="Proteomes" id="UP000244925"/>
    </source>
</evidence>
<accession>A0A2V1ITJ0</accession>
<name>A0A2V1ITJ0_9BACT</name>
<gene>
    <name evidence="2" type="ORF">C5O25_10255</name>
</gene>
<keyword evidence="1" id="KW-0472">Membrane</keyword>
<keyword evidence="3" id="KW-1185">Reference proteome</keyword>
<proteinExistence type="predicted"/>